<organism evidence="4 5">
    <name type="scientific">Coleofasciculus chthonoplastes PCC 7420</name>
    <dbReference type="NCBI Taxonomy" id="118168"/>
    <lineage>
        <taxon>Bacteria</taxon>
        <taxon>Bacillati</taxon>
        <taxon>Cyanobacteriota</taxon>
        <taxon>Cyanophyceae</taxon>
        <taxon>Coleofasciculales</taxon>
        <taxon>Coleofasciculaceae</taxon>
        <taxon>Coleofasciculus</taxon>
    </lineage>
</organism>
<dbReference type="InterPro" id="IPR050792">
    <property type="entry name" value="ADP-ribosylglycohydrolase"/>
</dbReference>
<proteinExistence type="inferred from homology"/>
<protein>
    <submittedName>
        <fullName evidence="4">ADP-ribosylglycohydrolase superfamily</fullName>
    </submittedName>
</protein>
<evidence type="ECO:0000256" key="3">
    <source>
        <dbReference type="PIRSR" id="PIRSR605502-1"/>
    </source>
</evidence>
<gene>
    <name evidence="4" type="ORF">MC7420_1316</name>
</gene>
<dbReference type="EMBL" id="DS989849">
    <property type="protein sequence ID" value="EDX75398.1"/>
    <property type="molecule type" value="Genomic_DNA"/>
</dbReference>
<name>B4VRW5_9CYAN</name>
<feature type="binding site" evidence="3">
    <location>
        <position position="98"/>
    </location>
    <ligand>
        <name>Mg(2+)</name>
        <dbReference type="ChEBI" id="CHEBI:18420"/>
        <label>1</label>
    </ligand>
</feature>
<dbReference type="RefSeq" id="WP_006101108.1">
    <property type="nucleotide sequence ID" value="NZ_DS989849.1"/>
</dbReference>
<dbReference type="HOGENOM" id="CLU_024566_7_0_3"/>
<dbReference type="PANTHER" id="PTHR16222">
    <property type="entry name" value="ADP-RIBOSYLGLYCOHYDROLASE"/>
    <property type="match status" value="1"/>
</dbReference>
<dbReference type="GO" id="GO:0016787">
    <property type="term" value="F:hydrolase activity"/>
    <property type="evidence" value="ECO:0007669"/>
    <property type="project" value="UniProtKB-KW"/>
</dbReference>
<reference evidence="4 5" key="1">
    <citation type="submission" date="2008-07" db="EMBL/GenBank/DDBJ databases">
        <authorList>
            <person name="Tandeau de Marsac N."/>
            <person name="Ferriera S."/>
            <person name="Johnson J."/>
            <person name="Kravitz S."/>
            <person name="Beeson K."/>
            <person name="Sutton G."/>
            <person name="Rogers Y.-H."/>
            <person name="Friedman R."/>
            <person name="Frazier M."/>
            <person name="Venter J.C."/>
        </authorList>
    </citation>
    <scope>NUCLEOTIDE SEQUENCE [LARGE SCALE GENOMIC DNA]</scope>
    <source>
        <strain evidence="4 5">PCC 7420</strain>
    </source>
</reference>
<evidence type="ECO:0000313" key="5">
    <source>
        <dbReference type="Proteomes" id="UP000003835"/>
    </source>
</evidence>
<evidence type="ECO:0000313" key="4">
    <source>
        <dbReference type="EMBL" id="EDX75398.1"/>
    </source>
</evidence>
<evidence type="ECO:0000256" key="1">
    <source>
        <dbReference type="ARBA" id="ARBA00010702"/>
    </source>
</evidence>
<dbReference type="GO" id="GO:0046872">
    <property type="term" value="F:metal ion binding"/>
    <property type="evidence" value="ECO:0007669"/>
    <property type="project" value="UniProtKB-KW"/>
</dbReference>
<keyword evidence="2 4" id="KW-0378">Hydrolase</keyword>
<comment type="similarity">
    <text evidence="1">Belongs to the ADP-ribosylglycohydrolase family.</text>
</comment>
<dbReference type="PANTHER" id="PTHR16222:SF24">
    <property type="entry name" value="ADP-RIBOSYLHYDROLASE ARH3"/>
    <property type="match status" value="1"/>
</dbReference>
<feature type="binding site" evidence="3">
    <location>
        <position position="321"/>
    </location>
    <ligand>
        <name>Mg(2+)</name>
        <dbReference type="ChEBI" id="CHEBI:18420"/>
        <label>1</label>
    </ligand>
</feature>
<dbReference type="Pfam" id="PF03747">
    <property type="entry name" value="ADP_ribosyl_GH"/>
    <property type="match status" value="1"/>
</dbReference>
<evidence type="ECO:0000256" key="2">
    <source>
        <dbReference type="ARBA" id="ARBA00022801"/>
    </source>
</evidence>
<dbReference type="eggNOG" id="COG1397">
    <property type="taxonomic scope" value="Bacteria"/>
</dbReference>
<dbReference type="InterPro" id="IPR005502">
    <property type="entry name" value="Ribosyl_crysJ1"/>
</dbReference>
<keyword evidence="5" id="KW-1185">Reference proteome</keyword>
<comment type="cofactor">
    <cofactor evidence="3">
        <name>Mg(2+)</name>
        <dbReference type="ChEBI" id="CHEBI:18420"/>
    </cofactor>
    <text evidence="3">Binds 2 magnesium ions per subunit.</text>
</comment>
<keyword evidence="3" id="KW-0479">Metal-binding</keyword>
<dbReference type="SUPFAM" id="SSF101478">
    <property type="entry name" value="ADP-ribosylglycohydrolase"/>
    <property type="match status" value="1"/>
</dbReference>
<dbReference type="STRING" id="118168.MC7420_1316"/>
<feature type="binding site" evidence="3">
    <location>
        <position position="318"/>
    </location>
    <ligand>
        <name>Mg(2+)</name>
        <dbReference type="ChEBI" id="CHEBI:18420"/>
        <label>1</label>
    </ligand>
</feature>
<accession>B4VRW5</accession>
<dbReference type="Gene3D" id="1.10.4080.10">
    <property type="entry name" value="ADP-ribosylation/Crystallin J1"/>
    <property type="match status" value="1"/>
</dbReference>
<dbReference type="AlphaFoldDB" id="B4VRW5"/>
<dbReference type="InterPro" id="IPR036705">
    <property type="entry name" value="Ribosyl_crysJ1_sf"/>
</dbReference>
<dbReference type="Proteomes" id="UP000003835">
    <property type="component" value="Unassembled WGS sequence"/>
</dbReference>
<feature type="binding site" evidence="3">
    <location>
        <position position="99"/>
    </location>
    <ligand>
        <name>Mg(2+)</name>
        <dbReference type="ChEBI" id="CHEBI:18420"/>
        <label>1</label>
    </ligand>
</feature>
<feature type="binding site" evidence="3">
    <location>
        <position position="100"/>
    </location>
    <ligand>
        <name>Mg(2+)</name>
        <dbReference type="ChEBI" id="CHEBI:18420"/>
        <label>1</label>
    </ligand>
</feature>
<feature type="binding site" evidence="3">
    <location>
        <position position="320"/>
    </location>
    <ligand>
        <name>Mg(2+)</name>
        <dbReference type="ChEBI" id="CHEBI:18420"/>
        <label>1</label>
    </ligand>
</feature>
<sequence length="373" mass="42302">MTQYPHNFNNNTQLLHWLFRTGKIDLNEGRLFEHKPIPLPPAMNWNRIEGMILGLAIGDALGNTTESLTPQRRQIQYGEIRDYLPNRYANYRPVGLPSDDTQLAIWTLEELNGNHGLNPDCLAQRFTQGRIFGIGSTMKGFLRHYKSGLPWFESGQKSAGNGALMRIAPIVIPHLRSQTKALWVDTALAAMLTHNDSASNAACLGFVAMLWQLFSRSTVPEANWWLETYIQFTQDLESDSSYRPRGGAFTEDRGYLWQFVERRVSQAYQQGLSVREACDRWYSGAYLLETIPSVLYILMRYGDNPEAAIVRAVNDTKDNDTIAAIVGAAVGALHGKDALPQRWQVGLLGRTAERDDGTLWRVLEIADQIWWHY</sequence>
<keyword evidence="3" id="KW-0460">Magnesium</keyword>